<feature type="domain" description="TonB-dependent receptor plug" evidence="12">
    <location>
        <begin position="113"/>
        <end position="221"/>
    </location>
</feature>
<evidence type="ECO:0000256" key="2">
    <source>
        <dbReference type="ARBA" id="ARBA00022448"/>
    </source>
</evidence>
<dbReference type="GO" id="GO:0009279">
    <property type="term" value="C:cell outer membrane"/>
    <property type="evidence" value="ECO:0007669"/>
    <property type="project" value="UniProtKB-SubCell"/>
</dbReference>
<dbReference type="Gene3D" id="2.40.170.20">
    <property type="entry name" value="TonB-dependent receptor, beta-barrel domain"/>
    <property type="match status" value="1"/>
</dbReference>
<evidence type="ECO:0000256" key="3">
    <source>
        <dbReference type="ARBA" id="ARBA00022452"/>
    </source>
</evidence>
<comment type="similarity">
    <text evidence="8 9">Belongs to the TonB-dependent receptor family.</text>
</comment>
<keyword evidence="4 8" id="KW-0812">Transmembrane</keyword>
<dbReference type="InterPro" id="IPR000531">
    <property type="entry name" value="Beta-barrel_TonB"/>
</dbReference>
<dbReference type="InterPro" id="IPR008969">
    <property type="entry name" value="CarboxyPept-like_regulatory"/>
</dbReference>
<evidence type="ECO:0000256" key="5">
    <source>
        <dbReference type="ARBA" id="ARBA00023077"/>
    </source>
</evidence>
<organism evidence="13 14">
    <name type="scientific">Olivibacter domesticus</name>
    <name type="common">Pseudosphingobacterium domesticum</name>
    <dbReference type="NCBI Taxonomy" id="407022"/>
    <lineage>
        <taxon>Bacteria</taxon>
        <taxon>Pseudomonadati</taxon>
        <taxon>Bacteroidota</taxon>
        <taxon>Sphingobacteriia</taxon>
        <taxon>Sphingobacteriales</taxon>
        <taxon>Sphingobacteriaceae</taxon>
        <taxon>Olivibacter</taxon>
    </lineage>
</organism>
<evidence type="ECO:0000256" key="10">
    <source>
        <dbReference type="SAM" id="SignalP"/>
    </source>
</evidence>
<dbReference type="InterPro" id="IPR036942">
    <property type="entry name" value="Beta-barrel_TonB_sf"/>
</dbReference>
<evidence type="ECO:0000259" key="11">
    <source>
        <dbReference type="Pfam" id="PF00593"/>
    </source>
</evidence>
<feature type="domain" description="TonB-dependent receptor-like beta-barrel" evidence="11">
    <location>
        <begin position="454"/>
        <end position="825"/>
    </location>
</feature>
<keyword evidence="14" id="KW-1185">Reference proteome</keyword>
<dbReference type="Gene3D" id="2.60.40.1120">
    <property type="entry name" value="Carboxypeptidase-like, regulatory domain"/>
    <property type="match status" value="1"/>
</dbReference>
<dbReference type="STRING" id="407022.SAMN05661044_01069"/>
<dbReference type="RefSeq" id="WP_093319616.1">
    <property type="nucleotide sequence ID" value="NZ_FOAF01000001.1"/>
</dbReference>
<keyword evidence="10" id="KW-0732">Signal</keyword>
<keyword evidence="2 8" id="KW-0813">Transport</keyword>
<dbReference type="EMBL" id="FOAF01000001">
    <property type="protein sequence ID" value="SEK75857.1"/>
    <property type="molecule type" value="Genomic_DNA"/>
</dbReference>
<evidence type="ECO:0000256" key="4">
    <source>
        <dbReference type="ARBA" id="ARBA00022692"/>
    </source>
</evidence>
<dbReference type="NCBIfam" id="TIGR04056">
    <property type="entry name" value="OMP_RagA_SusC"/>
    <property type="match status" value="1"/>
</dbReference>
<dbReference type="InterPro" id="IPR012910">
    <property type="entry name" value="Plug_dom"/>
</dbReference>
<dbReference type="Proteomes" id="UP000199421">
    <property type="component" value="Unassembled WGS sequence"/>
</dbReference>
<feature type="signal peptide" evidence="10">
    <location>
        <begin position="1"/>
        <end position="20"/>
    </location>
</feature>
<evidence type="ECO:0000259" key="12">
    <source>
        <dbReference type="Pfam" id="PF07715"/>
    </source>
</evidence>
<name>A0A1H7JPT2_OLID1</name>
<keyword evidence="7 8" id="KW-0998">Cell outer membrane</keyword>
<dbReference type="InterPro" id="IPR037066">
    <property type="entry name" value="Plug_dom_sf"/>
</dbReference>
<dbReference type="SUPFAM" id="SSF49464">
    <property type="entry name" value="Carboxypeptidase regulatory domain-like"/>
    <property type="match status" value="1"/>
</dbReference>
<evidence type="ECO:0000256" key="7">
    <source>
        <dbReference type="ARBA" id="ARBA00023237"/>
    </source>
</evidence>
<dbReference type="Pfam" id="PF13715">
    <property type="entry name" value="CarbopepD_reg_2"/>
    <property type="match status" value="1"/>
</dbReference>
<keyword evidence="6 8" id="KW-0472">Membrane</keyword>
<dbReference type="InterPro" id="IPR023996">
    <property type="entry name" value="TonB-dep_OMP_SusC/RagA"/>
</dbReference>
<dbReference type="OrthoDB" id="9768177at2"/>
<protein>
    <submittedName>
        <fullName evidence="13">TonB-linked outer membrane protein, SusC/RagA family</fullName>
    </submittedName>
</protein>
<dbReference type="PROSITE" id="PS52016">
    <property type="entry name" value="TONB_DEPENDENT_REC_3"/>
    <property type="match status" value="1"/>
</dbReference>
<evidence type="ECO:0000256" key="1">
    <source>
        <dbReference type="ARBA" id="ARBA00004571"/>
    </source>
</evidence>
<dbReference type="AlphaFoldDB" id="A0A1H7JPT2"/>
<dbReference type="Pfam" id="PF07715">
    <property type="entry name" value="Plug"/>
    <property type="match status" value="1"/>
</dbReference>
<comment type="subcellular location">
    <subcellularLocation>
        <location evidence="1 8">Cell outer membrane</location>
        <topology evidence="1 8">Multi-pass membrane protein</topology>
    </subcellularLocation>
</comment>
<gene>
    <name evidence="13" type="ORF">SAMN05661044_01069</name>
</gene>
<evidence type="ECO:0000313" key="13">
    <source>
        <dbReference type="EMBL" id="SEK75857.1"/>
    </source>
</evidence>
<dbReference type="SUPFAM" id="SSF56935">
    <property type="entry name" value="Porins"/>
    <property type="match status" value="1"/>
</dbReference>
<dbReference type="InterPro" id="IPR039426">
    <property type="entry name" value="TonB-dep_rcpt-like"/>
</dbReference>
<evidence type="ECO:0000256" key="6">
    <source>
        <dbReference type="ARBA" id="ARBA00023136"/>
    </source>
</evidence>
<dbReference type="Pfam" id="PF00593">
    <property type="entry name" value="TonB_dep_Rec_b-barrel"/>
    <property type="match status" value="1"/>
</dbReference>
<dbReference type="NCBIfam" id="TIGR04057">
    <property type="entry name" value="SusC_RagA_signa"/>
    <property type="match status" value="1"/>
</dbReference>
<proteinExistence type="inferred from homology"/>
<dbReference type="InterPro" id="IPR023997">
    <property type="entry name" value="TonB-dep_OMP_SusC/RagA_CS"/>
</dbReference>
<dbReference type="Gene3D" id="2.170.130.10">
    <property type="entry name" value="TonB-dependent receptor, plug domain"/>
    <property type="match status" value="1"/>
</dbReference>
<evidence type="ECO:0000256" key="8">
    <source>
        <dbReference type="PROSITE-ProRule" id="PRU01360"/>
    </source>
</evidence>
<keyword evidence="3 8" id="KW-1134">Transmembrane beta strand</keyword>
<evidence type="ECO:0000313" key="14">
    <source>
        <dbReference type="Proteomes" id="UP000199421"/>
    </source>
</evidence>
<evidence type="ECO:0000256" key="9">
    <source>
        <dbReference type="RuleBase" id="RU003357"/>
    </source>
</evidence>
<accession>A0A1H7JPT2</accession>
<sequence length="1061" mass="119292">MKVKFNIFLFFLLQVCAVWGQQTIKGLVTDTENKPIPDVTIYSLKEKKLIKTNADGSFSLQLSDTDTLQISSIGYKSLRIPVRKIEGNLFKLEKLQMELEAVTVSTGYYQISKERSTGSFAYIDSALLNRSVSSDIISRLEGVTNGVNFDRRGSFYADDKPSIQIRGLSTINGNTQPLIVLDNFPYDGDIYSINPNDIASVSILKDAAAASIWGARAANGVIVITTKKGTRDRPASISMNTNVSFSEKPNLFYNPNFLSSSGFIEMEQALFERGFFNAAENSSAQMPLTPAVELMIKARDGELSDELLKESLSQLGLLDVRKDATKHFYREGFMQQYALNIKGGGKQFDYYLSGGYDRDIADIKGNDNDRITLNAQNNFTPIANLTVSTGLYFIKSSTNANGMRLNDIRPGGRHIYPYAQFADTQGNPLAIIDRYRLGFVENAEQEGLLNWDYRPLQELALNNQKRGSDEILINTAVRYDIKPFLNLDLKYQYQRINGDAYNLRSADSYYVRDLVNRFTQADGTSVFPEGAVLNQSYSKQIAHVGRAQLNFNKQLGLQHELTALAGMEMRQVNVTGQSFQLLGYDPEVLTYQNMFDYTRLYPQRPNGTSRLPAPSSSLQDLLDRYVSYYANASYSYRSTYALTGSVRWDASNLFGVKVNQRGVPLWSLGGSWTLNQEPLFQADWISLLKLRLTYGFNGNVDKSSTAYVTAAYLNDNLTGLRRALIQSPGNLQLRWEKVGVWNAGLDYALWNNRVRGSVEFYNKRATDLLGDIPLDPTVGFTGVYRVNYADMQTRGLDLEVNTSNIQGTFSWQSTLLLSLVKDKVINYNAEDITPVDLFTASSIPRPMEGLPLYRVYSYPWLGLDAETGDPLVMLNGNISKDYNAYIQQVGMDDLVYHGPAMPTLFGSLRNTFGWKGFSLSATLTWKAGYYFRRNSISYDALFNQSIGHLDFYGRWQRPGDELVTDVPSLPETADVNRDLVYTRSEVLIEKGDHIRLQDLNLSYTLANPKKLGLPISGLSFYCYARNLGILWRANKNRLDPDFQTAPYPLTKTFSLGVNITL</sequence>
<reference evidence="14" key="1">
    <citation type="submission" date="2016-10" db="EMBL/GenBank/DDBJ databases">
        <authorList>
            <person name="Varghese N."/>
            <person name="Submissions S."/>
        </authorList>
    </citation>
    <scope>NUCLEOTIDE SEQUENCE [LARGE SCALE GENOMIC DNA]</scope>
    <source>
        <strain evidence="14">DSM 18733</strain>
    </source>
</reference>
<feature type="chain" id="PRO_5011691604" evidence="10">
    <location>
        <begin position="21"/>
        <end position="1061"/>
    </location>
</feature>
<keyword evidence="5 9" id="KW-0798">TonB box</keyword>